<evidence type="ECO:0008006" key="7">
    <source>
        <dbReference type="Google" id="ProtNLM"/>
    </source>
</evidence>
<dbReference type="InterPro" id="IPR015174">
    <property type="entry name" value="MIF4G-like_typ-2"/>
</dbReference>
<dbReference type="InterPro" id="IPR015172">
    <property type="entry name" value="MIF4G-like_typ-1"/>
</dbReference>
<dbReference type="EMBL" id="JANCYW010000009">
    <property type="protein sequence ID" value="KAK4536735.1"/>
    <property type="molecule type" value="Genomic_DNA"/>
</dbReference>
<dbReference type="GO" id="GO:0003729">
    <property type="term" value="F:mRNA binding"/>
    <property type="evidence" value="ECO:0007669"/>
    <property type="project" value="TreeGrafter"/>
</dbReference>
<evidence type="ECO:0000259" key="3">
    <source>
        <dbReference type="Pfam" id="PF09088"/>
    </source>
</evidence>
<dbReference type="Pfam" id="PF09090">
    <property type="entry name" value="MIF4G_like_2"/>
    <property type="match status" value="1"/>
</dbReference>
<dbReference type="GO" id="GO:0005846">
    <property type="term" value="C:nuclear cap binding complex"/>
    <property type="evidence" value="ECO:0007669"/>
    <property type="project" value="InterPro"/>
</dbReference>
<evidence type="ECO:0000256" key="2">
    <source>
        <dbReference type="SAM" id="MobiDB-lite"/>
    </source>
</evidence>
<accession>A0AAV9IWN4</accession>
<dbReference type="InterPro" id="IPR027159">
    <property type="entry name" value="CBP80"/>
</dbReference>
<keyword evidence="6" id="KW-1185">Reference proteome</keyword>
<feature type="compositionally biased region" description="Basic and acidic residues" evidence="2">
    <location>
        <begin position="114"/>
        <end position="128"/>
    </location>
</feature>
<dbReference type="GO" id="GO:0006406">
    <property type="term" value="P:mRNA export from nucleus"/>
    <property type="evidence" value="ECO:0007669"/>
    <property type="project" value="InterPro"/>
</dbReference>
<sequence>MLSNGSSGTPSNTVPATAAVSLDWQLVASRIARLGDGVLLQLPDGENALSQFYGDGSGGGGSGGGGGGGRRSAEWSQPLVPQLADRARIAEWIGAALRAGEAVGDHAVTAGIDSEPRPKRPRSDAQPRAISEKEVLSLLRGEAQGEWIAQVVAQVDLFAHDLVLERQVLPQAAALQMTHQQQVQMGAFIGREVPPPHPLLPIVVRCGLELGHKADVFALLLGCLATYPLEEPGGAAEHGTKSPLHVDVHFARQVAAQVVEAVLAAFTTALKDMAAGVASQAMLFGSALAPTALASATTALFGSLPAVLRARRALRFLAELANVHVIDPEWFVRQLLVESLVEPAAFGAEQDCAPLARSQCLIGLALDALVRCGREAERVTSEAVDRILAAAERFAGGARSAADTVQTCQQMERLLSPVAGGDTADADVAPELRTTRRLVELLAACKQLRRRAWHCALLPQYYRLLADERLHSRGPRLHYRAWPMPRHSIDARYPPPEFVLQVLAHRSTADEWRVRALPSAASTDADEATPAPVHAVSRAEMLLMRERLLDVLDAFAAERALCSRVLRQAPPGVDPVCHDVAVVELLLGGMLELPRSRRPLLFYATLLIDLCRRGEAHLAARLLQAVDVMVAQASRLDAEAADRLAEWFAYHLSHFSWRWRWSAWSDCTSDMHRCALVITVLERAVRLAYRERLAELLPPEMHPLLVPEPEPALDDATTEAPEAMAVETALAQRLAESSYDVMPFLAERVPGEQRLRVFLRAMLRSGYRAPSFFAALVDAWGATLLSLRHAGGSRAPADMVQVVLACWRDAHQSALITLDKLCNAGVAERDTVVAGAFRHTAAQMSAAAAAAAAGRHALVELRFPFEVVRHYEQQLLTRIEFTQRDIQHLASRASSAAERDAERLAEQLEVTRRTLETYRQLLKRLLLAAVDQATSVAVLPPDSPAELQQWYRERTRGLVRELLRRHAPLAAKLLPSVRALLSSSRADERLQQDLQDVEASTHWALSSR</sequence>
<feature type="region of interest" description="Disordered" evidence="2">
    <location>
        <begin position="108"/>
        <end position="128"/>
    </location>
</feature>
<feature type="domain" description="MIF4G-like type 2" evidence="4">
    <location>
        <begin position="753"/>
        <end position="968"/>
    </location>
</feature>
<dbReference type="PANTHER" id="PTHR12412">
    <property type="entry name" value="CAP BINDING PROTEIN"/>
    <property type="match status" value="1"/>
</dbReference>
<feature type="compositionally biased region" description="Gly residues" evidence="2">
    <location>
        <begin position="55"/>
        <end position="70"/>
    </location>
</feature>
<feature type="domain" description="MIF4G-like type 1" evidence="3">
    <location>
        <begin position="566"/>
        <end position="698"/>
    </location>
</feature>
<reference evidence="5 6" key="1">
    <citation type="submission" date="2022-07" db="EMBL/GenBank/DDBJ databases">
        <title>Genome-wide signatures of adaptation to extreme environments.</title>
        <authorList>
            <person name="Cho C.H."/>
            <person name="Yoon H.S."/>
        </authorList>
    </citation>
    <scope>NUCLEOTIDE SEQUENCE [LARGE SCALE GENOMIC DNA]</scope>
    <source>
        <strain evidence="5 6">DBV 063 E5</strain>
    </source>
</reference>
<dbReference type="GO" id="GO:0005634">
    <property type="term" value="C:nucleus"/>
    <property type="evidence" value="ECO:0007669"/>
    <property type="project" value="TreeGrafter"/>
</dbReference>
<comment type="caution">
    <text evidence="5">The sequence shown here is derived from an EMBL/GenBank/DDBJ whole genome shotgun (WGS) entry which is preliminary data.</text>
</comment>
<dbReference type="InterPro" id="IPR016024">
    <property type="entry name" value="ARM-type_fold"/>
</dbReference>
<gene>
    <name evidence="5" type="ORF">CDCA_CDCA09G2760</name>
</gene>
<evidence type="ECO:0000313" key="5">
    <source>
        <dbReference type="EMBL" id="KAK4536735.1"/>
    </source>
</evidence>
<dbReference type="GO" id="GO:0000184">
    <property type="term" value="P:nuclear-transcribed mRNA catabolic process, nonsense-mediated decay"/>
    <property type="evidence" value="ECO:0007669"/>
    <property type="project" value="TreeGrafter"/>
</dbReference>
<keyword evidence="1" id="KW-0175">Coiled coil</keyword>
<proteinExistence type="predicted"/>
<evidence type="ECO:0000313" key="6">
    <source>
        <dbReference type="Proteomes" id="UP001301350"/>
    </source>
</evidence>
<feature type="region of interest" description="Disordered" evidence="2">
    <location>
        <begin position="51"/>
        <end position="75"/>
    </location>
</feature>
<dbReference type="Proteomes" id="UP001301350">
    <property type="component" value="Unassembled WGS sequence"/>
</dbReference>
<dbReference type="Gene3D" id="1.25.40.180">
    <property type="match status" value="3"/>
</dbReference>
<organism evidence="5 6">
    <name type="scientific">Cyanidium caldarium</name>
    <name type="common">Red alga</name>
    <dbReference type="NCBI Taxonomy" id="2771"/>
    <lineage>
        <taxon>Eukaryota</taxon>
        <taxon>Rhodophyta</taxon>
        <taxon>Bangiophyceae</taxon>
        <taxon>Cyanidiales</taxon>
        <taxon>Cyanidiaceae</taxon>
        <taxon>Cyanidium</taxon>
    </lineage>
</organism>
<dbReference type="PANTHER" id="PTHR12412:SF2">
    <property type="entry name" value="NUCLEAR CAP-BINDING PROTEIN SUBUNIT 1"/>
    <property type="match status" value="1"/>
</dbReference>
<evidence type="ECO:0000259" key="4">
    <source>
        <dbReference type="Pfam" id="PF09090"/>
    </source>
</evidence>
<dbReference type="SUPFAM" id="SSF48371">
    <property type="entry name" value="ARM repeat"/>
    <property type="match status" value="2"/>
</dbReference>
<dbReference type="AlphaFoldDB" id="A0AAV9IWN4"/>
<feature type="coiled-coil region" evidence="1">
    <location>
        <begin position="894"/>
        <end position="921"/>
    </location>
</feature>
<dbReference type="Pfam" id="PF09088">
    <property type="entry name" value="MIF4G_like"/>
    <property type="match status" value="1"/>
</dbReference>
<protein>
    <recommendedName>
        <fullName evidence="7">Nuclear cap-binding protein subunit 1</fullName>
    </recommendedName>
</protein>
<name>A0AAV9IWN4_CYACA</name>
<dbReference type="GO" id="GO:0000339">
    <property type="term" value="F:RNA cap binding"/>
    <property type="evidence" value="ECO:0007669"/>
    <property type="project" value="InterPro"/>
</dbReference>
<evidence type="ECO:0000256" key="1">
    <source>
        <dbReference type="SAM" id="Coils"/>
    </source>
</evidence>